<dbReference type="STRING" id="1216006.VA7868_03405"/>
<dbReference type="InterPro" id="IPR042098">
    <property type="entry name" value="TauD-like_sf"/>
</dbReference>
<reference evidence="3 4" key="1">
    <citation type="submission" date="2016-11" db="EMBL/GenBank/DDBJ databases">
        <authorList>
            <person name="Jaros S."/>
            <person name="Januszkiewicz K."/>
            <person name="Wedrychowicz H."/>
        </authorList>
    </citation>
    <scope>NUCLEOTIDE SEQUENCE [LARGE SCALE GENOMIC DNA]</scope>
    <source>
        <strain evidence="3 4">CECT 7868</strain>
    </source>
</reference>
<evidence type="ECO:0000259" key="2">
    <source>
        <dbReference type="Pfam" id="PF02668"/>
    </source>
</evidence>
<dbReference type="InterPro" id="IPR007817">
    <property type="entry name" value="Isocyanide_synthase_DIT1"/>
</dbReference>
<dbReference type="PANTHER" id="PTHR37285:SF5">
    <property type="entry name" value="SPORE WALL MATURATION PROTEIN DIT1"/>
    <property type="match status" value="1"/>
</dbReference>
<dbReference type="EMBL" id="FQXZ01000039">
    <property type="protein sequence ID" value="SHI29339.1"/>
    <property type="molecule type" value="Genomic_DNA"/>
</dbReference>
<dbReference type="GO" id="GO:0016706">
    <property type="term" value="F:2-oxoglutarate-dependent dioxygenase activity"/>
    <property type="evidence" value="ECO:0007669"/>
    <property type="project" value="UniProtKB-ARBA"/>
</dbReference>
<dbReference type="AlphaFoldDB" id="A0A1M5ZZ67"/>
<dbReference type="Proteomes" id="UP000184608">
    <property type="component" value="Unassembled WGS sequence"/>
</dbReference>
<dbReference type="Gene3D" id="3.60.130.10">
    <property type="entry name" value="Clavaminate synthase-like"/>
    <property type="match status" value="1"/>
</dbReference>
<proteinExistence type="predicted"/>
<feature type="domain" description="TauD/TfdA-like" evidence="2">
    <location>
        <begin position="356"/>
        <end position="608"/>
    </location>
</feature>
<accession>A0A1M5ZZ67</accession>
<dbReference type="Pfam" id="PF05141">
    <property type="entry name" value="DIT1_PvcA"/>
    <property type="match status" value="1"/>
</dbReference>
<evidence type="ECO:0000256" key="1">
    <source>
        <dbReference type="ARBA" id="ARBA00023002"/>
    </source>
</evidence>
<evidence type="ECO:0000313" key="4">
    <source>
        <dbReference type="Proteomes" id="UP000184608"/>
    </source>
</evidence>
<keyword evidence="1" id="KW-0560">Oxidoreductase</keyword>
<organism evidence="3 4">
    <name type="scientific">Vibrio aerogenes CECT 7868</name>
    <dbReference type="NCBI Taxonomy" id="1216006"/>
    <lineage>
        <taxon>Bacteria</taxon>
        <taxon>Pseudomonadati</taxon>
        <taxon>Pseudomonadota</taxon>
        <taxon>Gammaproteobacteria</taxon>
        <taxon>Vibrionales</taxon>
        <taxon>Vibrionaceae</taxon>
        <taxon>Vibrio</taxon>
    </lineage>
</organism>
<dbReference type="PANTHER" id="PTHR37285">
    <property type="entry name" value="SPORE WALL MATURATION PROTEIN DIT1"/>
    <property type="match status" value="1"/>
</dbReference>
<dbReference type="OrthoDB" id="581608at2"/>
<dbReference type="InterPro" id="IPR003819">
    <property type="entry name" value="TauD/TfdA-like"/>
</dbReference>
<dbReference type="SUPFAM" id="SSF51197">
    <property type="entry name" value="Clavaminate synthase-like"/>
    <property type="match status" value="1"/>
</dbReference>
<dbReference type="RefSeq" id="WP_073605026.1">
    <property type="nucleotide sequence ID" value="NZ_FQXZ01000039.1"/>
</dbReference>
<keyword evidence="4" id="KW-1185">Reference proteome</keyword>
<gene>
    <name evidence="3" type="ORF">VA7868_03405</name>
</gene>
<evidence type="ECO:0000313" key="3">
    <source>
        <dbReference type="EMBL" id="SHI29339.1"/>
    </source>
</evidence>
<dbReference type="Pfam" id="PF02668">
    <property type="entry name" value="TauD"/>
    <property type="match status" value="1"/>
</dbReference>
<protein>
    <submittedName>
        <fullName evidence="3">Pyoverdine/dityrosine biosynthesis protein</fullName>
    </submittedName>
</protein>
<sequence>MLEKNNKENLVEEISFILLNQLIAQYDADIHGLVKLKDKVRHFVSDEQPVQLLLPAFPCKTNNLDKVISHLPDMGEYLVLRKFVQAIRDIQAIYEPGVIFYIFSDYHTFSDYISVDLKHHYDFSDQLRLMVERMNCSEYLKIVNFEHYSEFDDLEDYEYFKGLKEKYGQPGYEENFEALKLKDNKMNTTYLGLKKFMSHDQKHVLAQLSYKQRRIRLSEIAKGMMVQGKALDNFLNDKFSDCIRLSIHQHSMVGKKYSLYLFEERAFKTPWHTAVLFDAAQGKYNVDMKQNHLDRDGVVIPVEYDNRTWCYIRLTAKTPEAEQKLRQVKAVLYREKFGLMLVNSQDNCPVSLFEHKELKYLIKEFGTVVLRGFDPFAAPQELESWYAERGALVPWKFGNTHIISPVDGHQGKPSSSADSQEALPMHWDLLCPPPYMHVSQDLYQYEDFTPDEFVLYCHRNEPVNAETDGINITSDTALAALTIHGREREQLRQTKIRYSTKESYFGGDSKVYPLLITCPWTGQNTIRWWEAWDDRYHAGALQPNYSEIAQSTHYTDMDALEDRLIEVCMNPNVSIKHQFENGDLVLLNNHTTVHGRTAFNGYREMWRIQLQPQSINSPWQPHNLVEYDKVS</sequence>
<name>A0A1M5ZZ67_9VIBR</name>